<gene>
    <name evidence="1" type="ORF">AB0K40_33910</name>
</gene>
<evidence type="ECO:0000313" key="1">
    <source>
        <dbReference type="EMBL" id="MEV4290530.1"/>
    </source>
</evidence>
<reference evidence="1 2" key="1">
    <citation type="submission" date="2024-06" db="EMBL/GenBank/DDBJ databases">
        <title>The Natural Products Discovery Center: Release of the First 8490 Sequenced Strains for Exploring Actinobacteria Biosynthetic Diversity.</title>
        <authorList>
            <person name="Kalkreuter E."/>
            <person name="Kautsar S.A."/>
            <person name="Yang D."/>
            <person name="Bader C.D."/>
            <person name="Teijaro C.N."/>
            <person name="Fluegel L."/>
            <person name="Davis C.M."/>
            <person name="Simpson J.R."/>
            <person name="Lauterbach L."/>
            <person name="Steele A.D."/>
            <person name="Gui C."/>
            <person name="Meng S."/>
            <person name="Li G."/>
            <person name="Viehrig K."/>
            <person name="Ye F."/>
            <person name="Su P."/>
            <person name="Kiefer A.F."/>
            <person name="Nichols A."/>
            <person name="Cepeda A.J."/>
            <person name="Yan W."/>
            <person name="Fan B."/>
            <person name="Jiang Y."/>
            <person name="Adhikari A."/>
            <person name="Zheng C.-J."/>
            <person name="Schuster L."/>
            <person name="Cowan T.M."/>
            <person name="Smanski M.J."/>
            <person name="Chevrette M.G."/>
            <person name="De Carvalho L.P.S."/>
            <person name="Shen B."/>
        </authorList>
    </citation>
    <scope>NUCLEOTIDE SEQUENCE [LARGE SCALE GENOMIC DNA]</scope>
    <source>
        <strain evidence="1 2">NPDC049574</strain>
    </source>
</reference>
<sequence>MCEVVFPAVRGGEQTLRELVHEFKTKGPVYRRTVQITLKVSYTNHYRRGLIELLEVLEFRSNNGYGRSTPETHRL</sequence>
<dbReference type="RefSeq" id="WP_364457564.1">
    <property type="nucleotide sequence ID" value="NZ_JBFARM010000011.1"/>
</dbReference>
<proteinExistence type="predicted"/>
<organism evidence="1 2">
    <name type="scientific">Nonomuraea bangladeshensis</name>
    <dbReference type="NCBI Taxonomy" id="404385"/>
    <lineage>
        <taxon>Bacteria</taxon>
        <taxon>Bacillati</taxon>
        <taxon>Actinomycetota</taxon>
        <taxon>Actinomycetes</taxon>
        <taxon>Streptosporangiales</taxon>
        <taxon>Streptosporangiaceae</taxon>
        <taxon>Nonomuraea</taxon>
    </lineage>
</organism>
<protein>
    <submittedName>
        <fullName evidence="1">Uncharacterized protein</fullName>
    </submittedName>
</protein>
<dbReference type="Proteomes" id="UP001552427">
    <property type="component" value="Unassembled WGS sequence"/>
</dbReference>
<evidence type="ECO:0000313" key="2">
    <source>
        <dbReference type="Proteomes" id="UP001552427"/>
    </source>
</evidence>
<comment type="caution">
    <text evidence="1">The sequence shown here is derived from an EMBL/GenBank/DDBJ whole genome shotgun (WGS) entry which is preliminary data.</text>
</comment>
<name>A0ABV3HEE9_9ACTN</name>
<accession>A0ABV3HEE9</accession>
<dbReference type="EMBL" id="JBFARM010000011">
    <property type="protein sequence ID" value="MEV4290530.1"/>
    <property type="molecule type" value="Genomic_DNA"/>
</dbReference>
<keyword evidence="2" id="KW-1185">Reference proteome</keyword>